<proteinExistence type="predicted"/>
<evidence type="ECO:0000313" key="3">
    <source>
        <dbReference type="Proteomes" id="UP000324222"/>
    </source>
</evidence>
<sequence length="133" mass="14782">MNTPSRRASYCRAALAGLAYPRLYETHRIIYYKAQRDTDNTIDNTFFTLGNQSATRSTSHYAERAISQSVSQPVSQLDTCPLTQPATQLHSKPASQLLVHPHSQPASQPSMHPPVPPGSARQSHPLHDPRLRV</sequence>
<evidence type="ECO:0000313" key="2">
    <source>
        <dbReference type="EMBL" id="MPC13730.1"/>
    </source>
</evidence>
<keyword evidence="3" id="KW-1185">Reference proteome</keyword>
<evidence type="ECO:0000256" key="1">
    <source>
        <dbReference type="SAM" id="MobiDB-lite"/>
    </source>
</evidence>
<comment type="caution">
    <text evidence="2">The sequence shown here is derived from an EMBL/GenBank/DDBJ whole genome shotgun (WGS) entry which is preliminary data.</text>
</comment>
<accession>A0A5B7CWF7</accession>
<dbReference type="EMBL" id="VSRR010000302">
    <property type="protein sequence ID" value="MPC13730.1"/>
    <property type="molecule type" value="Genomic_DNA"/>
</dbReference>
<gene>
    <name evidence="2" type="ORF">E2C01_006474</name>
</gene>
<protein>
    <submittedName>
        <fullName evidence="2">Uncharacterized protein</fullName>
    </submittedName>
</protein>
<dbReference type="Proteomes" id="UP000324222">
    <property type="component" value="Unassembled WGS sequence"/>
</dbReference>
<feature type="region of interest" description="Disordered" evidence="1">
    <location>
        <begin position="72"/>
        <end position="133"/>
    </location>
</feature>
<name>A0A5B7CWF7_PORTR</name>
<dbReference type="AlphaFoldDB" id="A0A5B7CWF7"/>
<feature type="compositionally biased region" description="Polar residues" evidence="1">
    <location>
        <begin position="72"/>
        <end position="94"/>
    </location>
</feature>
<organism evidence="2 3">
    <name type="scientific">Portunus trituberculatus</name>
    <name type="common">Swimming crab</name>
    <name type="synonym">Neptunus trituberculatus</name>
    <dbReference type="NCBI Taxonomy" id="210409"/>
    <lineage>
        <taxon>Eukaryota</taxon>
        <taxon>Metazoa</taxon>
        <taxon>Ecdysozoa</taxon>
        <taxon>Arthropoda</taxon>
        <taxon>Crustacea</taxon>
        <taxon>Multicrustacea</taxon>
        <taxon>Malacostraca</taxon>
        <taxon>Eumalacostraca</taxon>
        <taxon>Eucarida</taxon>
        <taxon>Decapoda</taxon>
        <taxon>Pleocyemata</taxon>
        <taxon>Brachyura</taxon>
        <taxon>Eubrachyura</taxon>
        <taxon>Portunoidea</taxon>
        <taxon>Portunidae</taxon>
        <taxon>Portuninae</taxon>
        <taxon>Portunus</taxon>
    </lineage>
</organism>
<reference evidence="2 3" key="1">
    <citation type="submission" date="2019-05" db="EMBL/GenBank/DDBJ databases">
        <title>Another draft genome of Portunus trituberculatus and its Hox gene families provides insights of decapod evolution.</title>
        <authorList>
            <person name="Jeong J.-H."/>
            <person name="Song I."/>
            <person name="Kim S."/>
            <person name="Choi T."/>
            <person name="Kim D."/>
            <person name="Ryu S."/>
            <person name="Kim W."/>
        </authorList>
    </citation>
    <scope>NUCLEOTIDE SEQUENCE [LARGE SCALE GENOMIC DNA]</scope>
    <source>
        <tissue evidence="2">Muscle</tissue>
    </source>
</reference>